<dbReference type="Proteomes" id="UP000673691">
    <property type="component" value="Unassembled WGS sequence"/>
</dbReference>
<proteinExistence type="predicted"/>
<evidence type="ECO:0000313" key="1">
    <source>
        <dbReference type="EMBL" id="KAG5460072.1"/>
    </source>
</evidence>
<name>A0A8H8DJG4_9FUNG</name>
<dbReference type="EMBL" id="JAEFCI010005826">
    <property type="protein sequence ID" value="KAG5460072.1"/>
    <property type="molecule type" value="Genomic_DNA"/>
</dbReference>
<dbReference type="OrthoDB" id="1701437at2759"/>
<comment type="caution">
    <text evidence="1">The sequence shown here is derived from an EMBL/GenBank/DDBJ whole genome shotgun (WGS) entry which is preliminary data.</text>
</comment>
<accession>A0A8H8DJG4</accession>
<dbReference type="AlphaFoldDB" id="A0A8H8DJG4"/>
<protein>
    <submittedName>
        <fullName evidence="1">Uncharacterized protein</fullName>
    </submittedName>
</protein>
<keyword evidence="2" id="KW-1185">Reference proteome</keyword>
<gene>
    <name evidence="1" type="ORF">BJ554DRAFT_7923</name>
</gene>
<organism evidence="1 2">
    <name type="scientific">Olpidium bornovanus</name>
    <dbReference type="NCBI Taxonomy" id="278681"/>
    <lineage>
        <taxon>Eukaryota</taxon>
        <taxon>Fungi</taxon>
        <taxon>Fungi incertae sedis</taxon>
        <taxon>Olpidiomycota</taxon>
        <taxon>Olpidiomycotina</taxon>
        <taxon>Olpidiomycetes</taxon>
        <taxon>Olpidiales</taxon>
        <taxon>Olpidiaceae</taxon>
        <taxon>Olpidium</taxon>
    </lineage>
</organism>
<sequence length="163" mass="18110">MLGIRLVYARRETGRRVSFEFLNRQLVWHAFTVSFAVALRDVLHKPPAYNAGPLAQGIFLLSNSAHKHPSGSPHSFPAPRLADVGAPEGRLFGETPGAGVRNMLRSGRRRCGRRRDALRIRAACGRPHAKPRPALRTRILLLLPRVGEDGGTEMAVPQVRRDR</sequence>
<evidence type="ECO:0000313" key="2">
    <source>
        <dbReference type="Proteomes" id="UP000673691"/>
    </source>
</evidence>
<reference evidence="1 2" key="1">
    <citation type="journal article" name="Sci. Rep.">
        <title>Genome-scale phylogenetic analyses confirm Olpidium as the closest living zoosporic fungus to the non-flagellated, terrestrial fungi.</title>
        <authorList>
            <person name="Chang Y."/>
            <person name="Rochon D."/>
            <person name="Sekimoto S."/>
            <person name="Wang Y."/>
            <person name="Chovatia M."/>
            <person name="Sandor L."/>
            <person name="Salamov A."/>
            <person name="Grigoriev I.V."/>
            <person name="Stajich J.E."/>
            <person name="Spatafora J.W."/>
        </authorList>
    </citation>
    <scope>NUCLEOTIDE SEQUENCE [LARGE SCALE GENOMIC DNA]</scope>
    <source>
        <strain evidence="1">S191</strain>
    </source>
</reference>